<comment type="caution">
    <text evidence="3">The sequence shown here is derived from an EMBL/GenBank/DDBJ whole genome shotgun (WGS) entry which is preliminary data.</text>
</comment>
<protein>
    <submittedName>
        <fullName evidence="3">DUF4271 domain-containing protein</fullName>
    </submittedName>
</protein>
<evidence type="ECO:0000256" key="2">
    <source>
        <dbReference type="SAM" id="SignalP"/>
    </source>
</evidence>
<dbReference type="EMBL" id="JAHSPG010000008">
    <property type="protein sequence ID" value="MBV4357935.1"/>
    <property type="molecule type" value="Genomic_DNA"/>
</dbReference>
<feature type="transmembrane region" description="Helical" evidence="1">
    <location>
        <begin position="184"/>
        <end position="205"/>
    </location>
</feature>
<dbReference type="AlphaFoldDB" id="A0A9E2SCK3"/>
<keyword evidence="1" id="KW-1133">Transmembrane helix</keyword>
<proteinExistence type="predicted"/>
<feature type="chain" id="PRO_5039294286" evidence="2">
    <location>
        <begin position="21"/>
        <end position="344"/>
    </location>
</feature>
<feature type="transmembrane region" description="Helical" evidence="1">
    <location>
        <begin position="317"/>
        <end position="336"/>
    </location>
</feature>
<feature type="transmembrane region" description="Helical" evidence="1">
    <location>
        <begin position="211"/>
        <end position="230"/>
    </location>
</feature>
<evidence type="ECO:0000313" key="3">
    <source>
        <dbReference type="EMBL" id="MBV4357935.1"/>
    </source>
</evidence>
<keyword evidence="1" id="KW-0472">Membrane</keyword>
<evidence type="ECO:0000256" key="1">
    <source>
        <dbReference type="SAM" id="Phobius"/>
    </source>
</evidence>
<sequence length="344" mass="39483">MKYFLLLFFVLCSFIQKAAAQTGSDSAVSQAPPPQEQVQAVDTTKPVVKKAPKPAVKKPVLDSTKKAELLVKKDSTRPIKDSIAPIVNTAPEDKDTVYFNYGGVLTQNRYYNFAGNPVLPRIQIKKHDHKEDEFYLLLLIILFFALVRVVFARYMQNLFTVMFRASLKQKQIREQLSQTPLPSLLLNIFFVLVAGSFATFLLRYYNEFTEVNFWLLVFYTSVVISLVYLLKFVVLKFTGWVFNLKAAANTYIFIVFLINKLLALFLLPLVILIAFQSAEADIWVTISYILIVSALVYRYLASFGPIRSEIKVKQIHFFLYLCAFEIAPLLLIYKVLLNFFEKTV</sequence>
<feature type="signal peptide" evidence="2">
    <location>
        <begin position="1"/>
        <end position="20"/>
    </location>
</feature>
<feature type="transmembrane region" description="Helical" evidence="1">
    <location>
        <begin position="282"/>
        <end position="301"/>
    </location>
</feature>
<keyword evidence="1" id="KW-0812">Transmembrane</keyword>
<evidence type="ECO:0000313" key="4">
    <source>
        <dbReference type="Proteomes" id="UP000812270"/>
    </source>
</evidence>
<dbReference type="Pfam" id="PF14093">
    <property type="entry name" value="DUF4271"/>
    <property type="match status" value="1"/>
</dbReference>
<feature type="transmembrane region" description="Helical" evidence="1">
    <location>
        <begin position="251"/>
        <end position="276"/>
    </location>
</feature>
<feature type="transmembrane region" description="Helical" evidence="1">
    <location>
        <begin position="134"/>
        <end position="163"/>
    </location>
</feature>
<dbReference type="InterPro" id="IPR025367">
    <property type="entry name" value="DUF4271"/>
</dbReference>
<dbReference type="RefSeq" id="WP_217791588.1">
    <property type="nucleotide sequence ID" value="NZ_JAHSPG010000008.1"/>
</dbReference>
<gene>
    <name evidence="3" type="ORF">KTO63_12300</name>
</gene>
<dbReference type="Proteomes" id="UP000812270">
    <property type="component" value="Unassembled WGS sequence"/>
</dbReference>
<name>A0A9E2SCK3_9BACT</name>
<accession>A0A9E2SCK3</accession>
<reference evidence="3" key="1">
    <citation type="submission" date="2021-06" db="EMBL/GenBank/DDBJ databases">
        <authorList>
            <person name="Huq M.A."/>
        </authorList>
    </citation>
    <scope>NUCLEOTIDE SEQUENCE</scope>
    <source>
        <strain evidence="3">MAH-26</strain>
    </source>
</reference>
<organism evidence="3 4">
    <name type="scientific">Pinibacter aurantiacus</name>
    <dbReference type="NCBI Taxonomy" id="2851599"/>
    <lineage>
        <taxon>Bacteria</taxon>
        <taxon>Pseudomonadati</taxon>
        <taxon>Bacteroidota</taxon>
        <taxon>Chitinophagia</taxon>
        <taxon>Chitinophagales</taxon>
        <taxon>Chitinophagaceae</taxon>
        <taxon>Pinibacter</taxon>
    </lineage>
</organism>
<keyword evidence="4" id="KW-1185">Reference proteome</keyword>
<keyword evidence="2" id="KW-0732">Signal</keyword>